<proteinExistence type="predicted"/>
<dbReference type="AlphaFoldDB" id="A0A0E9SS94"/>
<evidence type="ECO:0000313" key="1">
    <source>
        <dbReference type="EMBL" id="JAH44127.1"/>
    </source>
</evidence>
<name>A0A0E9SS94_ANGAN</name>
<protein>
    <submittedName>
        <fullName evidence="1">Uncharacterized protein</fullName>
    </submittedName>
</protein>
<reference evidence="1" key="1">
    <citation type="submission" date="2014-11" db="EMBL/GenBank/DDBJ databases">
        <authorList>
            <person name="Amaro Gonzalez C."/>
        </authorList>
    </citation>
    <scope>NUCLEOTIDE SEQUENCE</scope>
</reference>
<reference evidence="1" key="2">
    <citation type="journal article" date="2015" name="Fish Shellfish Immunol.">
        <title>Early steps in the European eel (Anguilla anguilla)-Vibrio vulnificus interaction in the gills: Role of the RtxA13 toxin.</title>
        <authorList>
            <person name="Callol A."/>
            <person name="Pajuelo D."/>
            <person name="Ebbesson L."/>
            <person name="Teles M."/>
            <person name="MacKenzie S."/>
            <person name="Amaro C."/>
        </authorList>
    </citation>
    <scope>NUCLEOTIDE SEQUENCE</scope>
</reference>
<dbReference type="EMBL" id="GBXM01064450">
    <property type="protein sequence ID" value="JAH44127.1"/>
    <property type="molecule type" value="Transcribed_RNA"/>
</dbReference>
<sequence length="27" mass="3104">MKPTFRKALSKGVENVCEVQFVLHKLT</sequence>
<organism evidence="1">
    <name type="scientific">Anguilla anguilla</name>
    <name type="common">European freshwater eel</name>
    <name type="synonym">Muraena anguilla</name>
    <dbReference type="NCBI Taxonomy" id="7936"/>
    <lineage>
        <taxon>Eukaryota</taxon>
        <taxon>Metazoa</taxon>
        <taxon>Chordata</taxon>
        <taxon>Craniata</taxon>
        <taxon>Vertebrata</taxon>
        <taxon>Euteleostomi</taxon>
        <taxon>Actinopterygii</taxon>
        <taxon>Neopterygii</taxon>
        <taxon>Teleostei</taxon>
        <taxon>Anguilliformes</taxon>
        <taxon>Anguillidae</taxon>
        <taxon>Anguilla</taxon>
    </lineage>
</organism>
<accession>A0A0E9SS94</accession>